<proteinExistence type="predicted"/>
<evidence type="ECO:0000313" key="3">
    <source>
        <dbReference type="Proteomes" id="UP000260680"/>
    </source>
</evidence>
<accession>A0A3E2N9J4</accession>
<dbReference type="Proteomes" id="UP000260680">
    <property type="component" value="Unassembled WGS sequence"/>
</dbReference>
<dbReference type="RefSeq" id="WP_117418226.1">
    <property type="nucleotide sequence ID" value="NZ_QOHO01000056.1"/>
</dbReference>
<dbReference type="EMBL" id="QOHO01000056">
    <property type="protein sequence ID" value="RFZ77673.1"/>
    <property type="molecule type" value="Genomic_DNA"/>
</dbReference>
<dbReference type="OrthoDB" id="3266795at2"/>
<organism evidence="2 3">
    <name type="scientific">Lacrimispora amygdalina</name>
    <dbReference type="NCBI Taxonomy" id="253257"/>
    <lineage>
        <taxon>Bacteria</taxon>
        <taxon>Bacillati</taxon>
        <taxon>Bacillota</taxon>
        <taxon>Clostridia</taxon>
        <taxon>Lachnospirales</taxon>
        <taxon>Lachnospiraceae</taxon>
        <taxon>Lacrimispora</taxon>
    </lineage>
</organism>
<feature type="domain" description="ABC-three component systems C-terminal" evidence="1">
    <location>
        <begin position="329"/>
        <end position="471"/>
    </location>
</feature>
<gene>
    <name evidence="2" type="ORF">DS742_17265</name>
</gene>
<reference evidence="2 3" key="1">
    <citation type="submission" date="2018-07" db="EMBL/GenBank/DDBJ databases">
        <title>New species, Clostridium PI-S10-A1B.</title>
        <authorList>
            <person name="Krishna G."/>
            <person name="Summeta K."/>
            <person name="Shikha S."/>
            <person name="Prabhu P.B."/>
            <person name="Suresh K."/>
        </authorList>
    </citation>
    <scope>NUCLEOTIDE SEQUENCE [LARGE SCALE GENOMIC DNA]</scope>
    <source>
        <strain evidence="2 3">PI-S10-A1B</strain>
    </source>
</reference>
<dbReference type="Pfam" id="PF20277">
    <property type="entry name" value="CTD11"/>
    <property type="match status" value="1"/>
</dbReference>
<protein>
    <recommendedName>
        <fullName evidence="1">ABC-three component systems C-terminal domain-containing protein</fullName>
    </recommendedName>
</protein>
<sequence length="478" mass="53980">MRLCFGSYLAILVPCKAVNIDNKQLCEALLHSVAPNYEFTFSGQENADRVREDATSKLLRCEQNLSKDITGPARSAVPQEVASYFKNNVIKLLDSNLSKQIILTLKDMIGNDLPEKDGKKIHGIYDDTKVELVNGITKKELASQTEFCFHSFLAGVFLYVVTNTTNRSGKKTIRSVTQEYVLSFTSRIEEITLLEDNVSDRVRTYDHRNGKTDTEFAEGVAEYVIDKIKQLPQPSKQDDSLLVTLLSEANGKCLYCGGYLGIPKRGKIPVKNCEIVYLKQSPDEADSYENAVALCTNECAPLVPVMSSDEIAELLEKKHRCADIQAFLDRISGIKFQDEIETVLREVHKTKNAQGLEPTDIKDLVEIERKIHEPFLKDKINASMARLYKTVKNTCSRLEQEIGFDTNMFGELMKSAYKLLESGIQQKSDIIDPQEYIADLLVEKLFSQVGQRHRDACEIIVGYLVKRCDLFNENTKQS</sequence>
<name>A0A3E2N9J4_9FIRM</name>
<dbReference type="AlphaFoldDB" id="A0A3E2N9J4"/>
<dbReference type="InterPro" id="IPR046921">
    <property type="entry name" value="ABC-3C_CTD11"/>
</dbReference>
<evidence type="ECO:0000313" key="2">
    <source>
        <dbReference type="EMBL" id="RFZ77673.1"/>
    </source>
</evidence>
<evidence type="ECO:0000259" key="1">
    <source>
        <dbReference type="Pfam" id="PF20277"/>
    </source>
</evidence>
<comment type="caution">
    <text evidence="2">The sequence shown here is derived from an EMBL/GenBank/DDBJ whole genome shotgun (WGS) entry which is preliminary data.</text>
</comment>